<dbReference type="InterPro" id="IPR003607">
    <property type="entry name" value="HD/PDEase_dom"/>
</dbReference>
<dbReference type="PROSITE" id="PS51832">
    <property type="entry name" value="HD_GYP"/>
    <property type="match status" value="1"/>
</dbReference>
<dbReference type="STRING" id="45068.Llon_0504"/>
<proteinExistence type="predicted"/>
<dbReference type="OrthoDB" id="9764808at2"/>
<dbReference type="SMART" id="SM00471">
    <property type="entry name" value="HDc"/>
    <property type="match status" value="1"/>
</dbReference>
<keyword evidence="3" id="KW-1185">Reference proteome</keyword>
<reference evidence="2 3" key="1">
    <citation type="submission" date="2015-11" db="EMBL/GenBank/DDBJ databases">
        <title>Genomic analysis of 38 Legionella species identifies large and diverse effector repertoires.</title>
        <authorList>
            <person name="Burstein D."/>
            <person name="Amaro F."/>
            <person name="Zusman T."/>
            <person name="Lifshitz Z."/>
            <person name="Cohen O."/>
            <person name="Gilbert J.A."/>
            <person name="Pupko T."/>
            <person name="Shuman H.A."/>
            <person name="Segal G."/>
        </authorList>
    </citation>
    <scope>NUCLEOTIDE SEQUENCE [LARGE SCALE GENOMIC DNA]</scope>
    <source>
        <strain evidence="2 3">ATCC 49505</strain>
    </source>
</reference>
<dbReference type="PANTHER" id="PTHR43155">
    <property type="entry name" value="CYCLIC DI-GMP PHOSPHODIESTERASE PA4108-RELATED"/>
    <property type="match status" value="1"/>
</dbReference>
<dbReference type="GO" id="GO:0008081">
    <property type="term" value="F:phosphoric diester hydrolase activity"/>
    <property type="evidence" value="ECO:0007669"/>
    <property type="project" value="UniProtKB-ARBA"/>
</dbReference>
<gene>
    <name evidence="2" type="ORF">Llon_0504</name>
</gene>
<feature type="domain" description="HD-GYP" evidence="1">
    <location>
        <begin position="178"/>
        <end position="373"/>
    </location>
</feature>
<dbReference type="Proteomes" id="UP000054997">
    <property type="component" value="Unassembled WGS sequence"/>
</dbReference>
<evidence type="ECO:0000313" key="2">
    <source>
        <dbReference type="EMBL" id="KTD22630.1"/>
    </source>
</evidence>
<comment type="caution">
    <text evidence="2">The sequence shown here is derived from an EMBL/GenBank/DDBJ whole genome shotgun (WGS) entry which is preliminary data.</text>
</comment>
<dbReference type="PANTHER" id="PTHR43155:SF2">
    <property type="entry name" value="CYCLIC DI-GMP PHOSPHODIESTERASE PA4108"/>
    <property type="match status" value="1"/>
</dbReference>
<name>A0A0W0VSN0_9GAMM</name>
<dbReference type="Pfam" id="PF13487">
    <property type="entry name" value="HD_5"/>
    <property type="match status" value="1"/>
</dbReference>
<dbReference type="AlphaFoldDB" id="A0A0W0VSN0"/>
<dbReference type="CDD" id="cd00077">
    <property type="entry name" value="HDc"/>
    <property type="match status" value="1"/>
</dbReference>
<dbReference type="PATRIC" id="fig|45068.5.peg.544"/>
<dbReference type="InterPro" id="IPR037522">
    <property type="entry name" value="HD_GYP_dom"/>
</dbReference>
<dbReference type="InterPro" id="IPR003018">
    <property type="entry name" value="GAF"/>
</dbReference>
<dbReference type="EMBL" id="LNYK01000007">
    <property type="protein sequence ID" value="KTD22630.1"/>
    <property type="molecule type" value="Genomic_DNA"/>
</dbReference>
<accession>A0A0W0VSN0</accession>
<dbReference type="SUPFAM" id="SSF55781">
    <property type="entry name" value="GAF domain-like"/>
    <property type="match status" value="1"/>
</dbReference>
<keyword evidence="2" id="KW-0378">Hydrolase</keyword>
<dbReference type="RefSeq" id="WP_058528514.1">
    <property type="nucleotide sequence ID" value="NZ_CAAAHZ010000001.1"/>
</dbReference>
<sequence length="374" mass="43050">MIKENLTLFGPRRFLTEKDVYQFFINYLVEATESQIGYLHRYSEKTQQIELNVWSDEVYKHCNTIHEGHYFLENAGVWADCIRSRKTVVHNDYDKLYGSDNLPEGHYPIFRHMSTCIMENNEICGLVGVGNALNPYGKKEVKQFEEMVRALWPQVKEKIRETNEGIDLNLRYEGSNSREEILLHILSAVSRAIETRDELTSFHQANTAHIACLIGKEMNLPEEQLFGLRLGALLHDIGKLTVPTQLLTKTGQLSQVEYELLKTHAENGSKFFSNLRIPWPVDEIILQHHERIDGSGYPMGLIGDLIRIEARIIAVADSFDTMSSDRLYRQSLGRDKAILELKKYSGIKYDSDVVNVFVDLFAKDPSFGGRYKKR</sequence>
<dbReference type="Pfam" id="PF13185">
    <property type="entry name" value="GAF_2"/>
    <property type="match status" value="1"/>
</dbReference>
<dbReference type="Gene3D" id="1.10.3210.10">
    <property type="entry name" value="Hypothetical protein af1432"/>
    <property type="match status" value="1"/>
</dbReference>
<evidence type="ECO:0000313" key="3">
    <source>
        <dbReference type="Proteomes" id="UP000054997"/>
    </source>
</evidence>
<dbReference type="SUPFAM" id="SSF109604">
    <property type="entry name" value="HD-domain/PDEase-like"/>
    <property type="match status" value="1"/>
</dbReference>
<organism evidence="2 3">
    <name type="scientific">Legionella londiniensis</name>
    <dbReference type="NCBI Taxonomy" id="45068"/>
    <lineage>
        <taxon>Bacteria</taxon>
        <taxon>Pseudomonadati</taxon>
        <taxon>Pseudomonadota</taxon>
        <taxon>Gammaproteobacteria</taxon>
        <taxon>Legionellales</taxon>
        <taxon>Legionellaceae</taxon>
        <taxon>Legionella</taxon>
    </lineage>
</organism>
<protein>
    <submittedName>
        <fullName evidence="2">Metal dependent phosphohydrolase</fullName>
    </submittedName>
</protein>
<evidence type="ECO:0000259" key="1">
    <source>
        <dbReference type="PROSITE" id="PS51832"/>
    </source>
</evidence>